<accession>A0A915JY36</accession>
<proteinExistence type="predicted"/>
<dbReference type="AlphaFoldDB" id="A0A915JY36"/>
<name>A0A915JY36_ROMCU</name>
<keyword evidence="1" id="KW-1185">Reference proteome</keyword>
<sequence length="408" mass="45070">MKFIPYNDMHTGKCINDTSLLVCDAWNNCPYGESPVDGVPWSLVVNGSVDTTKWNAIMATSIGPTTPALAAEFGGDSPPFAILTSDPIPCMASGAEIYFSFWVTNSINVQVCLIDHLTQTSIVCSQPYNQSTDFYPGPISFKYNSQPLNKPFEVQFMMNAVPDRNGYAFLDEVAVYGSVCDNPNGCNGTAQNFTTTTAATTTNFETTTTLVTTTTQSTSSTPNPNVTLPICNALECDFSGDMCTYYNPDANSIQWIRSNDKLTNDFVDTLNSMATEFSNSFLAIIKSICPKDWCQVSLAKDDGFFVKAPLDSKSTDRGAILASAKFDDSVRTGRRRKMTDFLRNCNGQKIHWSLFTMFNWNTFSIDVPSAAFRVFFVAYMEKANSILEFAIGLDEIFLSDCEKKNEDN</sequence>
<evidence type="ECO:0000313" key="1">
    <source>
        <dbReference type="Proteomes" id="UP000887565"/>
    </source>
</evidence>
<organism evidence="1 2">
    <name type="scientific">Romanomermis culicivorax</name>
    <name type="common">Nematode worm</name>
    <dbReference type="NCBI Taxonomy" id="13658"/>
    <lineage>
        <taxon>Eukaryota</taxon>
        <taxon>Metazoa</taxon>
        <taxon>Ecdysozoa</taxon>
        <taxon>Nematoda</taxon>
        <taxon>Enoplea</taxon>
        <taxon>Dorylaimia</taxon>
        <taxon>Mermithida</taxon>
        <taxon>Mermithoidea</taxon>
        <taxon>Mermithidae</taxon>
        <taxon>Romanomermis</taxon>
    </lineage>
</organism>
<dbReference type="Proteomes" id="UP000887565">
    <property type="component" value="Unplaced"/>
</dbReference>
<reference evidence="2" key="1">
    <citation type="submission" date="2022-11" db="UniProtKB">
        <authorList>
            <consortium name="WormBaseParasite"/>
        </authorList>
    </citation>
    <scope>IDENTIFICATION</scope>
</reference>
<evidence type="ECO:0000313" key="2">
    <source>
        <dbReference type="WBParaSite" id="nRc.2.0.1.t30998-RA"/>
    </source>
</evidence>
<dbReference type="WBParaSite" id="nRc.2.0.1.t30998-RA">
    <property type="protein sequence ID" value="nRc.2.0.1.t30998-RA"/>
    <property type="gene ID" value="nRc.2.0.1.g30998"/>
</dbReference>
<protein>
    <submittedName>
        <fullName evidence="2">MAM domain-containing protein</fullName>
    </submittedName>
</protein>